<comment type="caution">
    <text evidence="1">The sequence shown here is derived from an EMBL/GenBank/DDBJ whole genome shotgun (WGS) entry which is preliminary data.</text>
</comment>
<dbReference type="EMBL" id="BPLR01001884">
    <property type="protein sequence ID" value="GIX67518.1"/>
    <property type="molecule type" value="Genomic_DNA"/>
</dbReference>
<accession>A0AAV4M6I0</accession>
<reference evidence="1 2" key="1">
    <citation type="submission" date="2021-06" db="EMBL/GenBank/DDBJ databases">
        <title>Caerostris extrusa draft genome.</title>
        <authorList>
            <person name="Kono N."/>
            <person name="Arakawa K."/>
        </authorList>
    </citation>
    <scope>NUCLEOTIDE SEQUENCE [LARGE SCALE GENOMIC DNA]</scope>
</reference>
<evidence type="ECO:0000313" key="1">
    <source>
        <dbReference type="EMBL" id="GIX67518.1"/>
    </source>
</evidence>
<sequence>LRRAPLLCQSRYSIVNLYSRFGIIYNQTSSAPFVKRASDGVTLML</sequence>
<dbReference type="AlphaFoldDB" id="A0AAV4M6I0"/>
<protein>
    <submittedName>
        <fullName evidence="1">Uncharacterized protein</fullName>
    </submittedName>
</protein>
<keyword evidence="2" id="KW-1185">Reference proteome</keyword>
<name>A0AAV4M6I0_CAEEX</name>
<feature type="non-terminal residue" evidence="1">
    <location>
        <position position="1"/>
    </location>
</feature>
<dbReference type="Proteomes" id="UP001054945">
    <property type="component" value="Unassembled WGS sequence"/>
</dbReference>
<organism evidence="1 2">
    <name type="scientific">Caerostris extrusa</name>
    <name type="common">Bark spider</name>
    <name type="synonym">Caerostris bankana</name>
    <dbReference type="NCBI Taxonomy" id="172846"/>
    <lineage>
        <taxon>Eukaryota</taxon>
        <taxon>Metazoa</taxon>
        <taxon>Ecdysozoa</taxon>
        <taxon>Arthropoda</taxon>
        <taxon>Chelicerata</taxon>
        <taxon>Arachnida</taxon>
        <taxon>Araneae</taxon>
        <taxon>Araneomorphae</taxon>
        <taxon>Entelegynae</taxon>
        <taxon>Araneoidea</taxon>
        <taxon>Araneidae</taxon>
        <taxon>Caerostris</taxon>
    </lineage>
</organism>
<gene>
    <name evidence="1" type="ORF">CEXT_234571</name>
</gene>
<evidence type="ECO:0000313" key="2">
    <source>
        <dbReference type="Proteomes" id="UP001054945"/>
    </source>
</evidence>
<proteinExistence type="predicted"/>